<keyword evidence="1" id="KW-1133">Transmembrane helix</keyword>
<proteinExistence type="predicted"/>
<feature type="transmembrane region" description="Helical" evidence="1">
    <location>
        <begin position="130"/>
        <end position="155"/>
    </location>
</feature>
<keyword evidence="1" id="KW-0472">Membrane</keyword>
<dbReference type="OrthoDB" id="202840at2759"/>
<keyword evidence="4" id="KW-1185">Reference proteome</keyword>
<feature type="transmembrane region" description="Helical" evidence="1">
    <location>
        <begin position="98"/>
        <end position="124"/>
    </location>
</feature>
<accession>A0A9E7EN77</accession>
<evidence type="ECO:0000256" key="1">
    <source>
        <dbReference type="SAM" id="Phobius"/>
    </source>
</evidence>
<dbReference type="PANTHER" id="PTHR46431">
    <property type="entry name" value="EXPRESSED PROTEIN"/>
    <property type="match status" value="1"/>
</dbReference>
<name>A0A9E7EN77_9LILI</name>
<protein>
    <submittedName>
        <fullName evidence="3">TVP38 TMEM64 family membrane protein</fullName>
    </submittedName>
</protein>
<dbReference type="EMBL" id="CP097503">
    <property type="protein sequence ID" value="URD79137.1"/>
    <property type="molecule type" value="Genomic_DNA"/>
</dbReference>
<sequence length="379" mass="41340">MTYRAQDVENIVVLDAKLSAGEVNGDYVRLGDGEPRRVAGCCRNAPTADAIRFGGGSGWSSSNFKVALLSQVKIEDGFPQHVVVPFLNWEMATFSRPVLGLLLFVCIALFPTMILPSSPCMWIAGMTFGYGYGFLLIMAGSSIGMSLPFFVGSFFRHNIHRWLEKWPKKAAIVKLAGEGDWFHQFRAVVLLRISPFPYIIFNYAAVATNVEYGPYISGSLVGTIHETFITIYSGRLLQSLADATNTGGFLSLEQVSLSDGGDEGERGLLRPAFDVVAFPVGLLLLAVRLRSTVPALGDGNGEVVGNKEPQTNAWRSVDTNSRDTMAEDMSERLRARPLLTKQGAASAYLMVASEAVVIGNVYDHHATENLQNRRHGIIA</sequence>
<gene>
    <name evidence="3" type="ORF">MUK42_05525</name>
</gene>
<feature type="domain" description="VTT" evidence="2">
    <location>
        <begin position="115"/>
        <end position="235"/>
    </location>
</feature>
<evidence type="ECO:0000313" key="3">
    <source>
        <dbReference type="EMBL" id="URD79137.1"/>
    </source>
</evidence>
<dbReference type="Proteomes" id="UP001055439">
    <property type="component" value="Chromosome 10"/>
</dbReference>
<dbReference type="PANTHER" id="PTHR46431:SF7">
    <property type="entry name" value="SNARE ASSOCIATED GOLGI PROTEIN FAMILY"/>
    <property type="match status" value="1"/>
</dbReference>
<organism evidence="3 4">
    <name type="scientific">Musa troglodytarum</name>
    <name type="common">fe'i banana</name>
    <dbReference type="NCBI Taxonomy" id="320322"/>
    <lineage>
        <taxon>Eukaryota</taxon>
        <taxon>Viridiplantae</taxon>
        <taxon>Streptophyta</taxon>
        <taxon>Embryophyta</taxon>
        <taxon>Tracheophyta</taxon>
        <taxon>Spermatophyta</taxon>
        <taxon>Magnoliopsida</taxon>
        <taxon>Liliopsida</taxon>
        <taxon>Zingiberales</taxon>
        <taxon>Musaceae</taxon>
        <taxon>Musa</taxon>
    </lineage>
</organism>
<evidence type="ECO:0000313" key="4">
    <source>
        <dbReference type="Proteomes" id="UP001055439"/>
    </source>
</evidence>
<evidence type="ECO:0000259" key="2">
    <source>
        <dbReference type="Pfam" id="PF09335"/>
    </source>
</evidence>
<dbReference type="Pfam" id="PF09335">
    <property type="entry name" value="VTT_dom"/>
    <property type="match status" value="1"/>
</dbReference>
<keyword evidence="1" id="KW-0812">Transmembrane</keyword>
<dbReference type="AlphaFoldDB" id="A0A9E7EN77"/>
<reference evidence="3" key="1">
    <citation type="submission" date="2022-05" db="EMBL/GenBank/DDBJ databases">
        <title>The Musa troglodytarum L. genome provides insights into the mechanism of non-climacteric behaviour and enrichment of carotenoids.</title>
        <authorList>
            <person name="Wang J."/>
        </authorList>
    </citation>
    <scope>NUCLEOTIDE SEQUENCE</scope>
    <source>
        <tissue evidence="3">Leaf</tissue>
    </source>
</reference>
<dbReference type="InterPro" id="IPR032816">
    <property type="entry name" value="VTT_dom"/>
</dbReference>